<proteinExistence type="predicted"/>
<feature type="compositionally biased region" description="Polar residues" evidence="1">
    <location>
        <begin position="698"/>
        <end position="711"/>
    </location>
</feature>
<organism evidence="2 3">
    <name type="scientific">Paraburkholderia caribensis</name>
    <dbReference type="NCBI Taxonomy" id="75105"/>
    <lineage>
        <taxon>Bacteria</taxon>
        <taxon>Pseudomonadati</taxon>
        <taxon>Pseudomonadota</taxon>
        <taxon>Betaproteobacteria</taxon>
        <taxon>Burkholderiales</taxon>
        <taxon>Burkholderiaceae</taxon>
        <taxon>Paraburkholderia</taxon>
    </lineage>
</organism>
<comment type="caution">
    <text evidence="2">The sequence shown here is derived from an EMBL/GenBank/DDBJ whole genome shotgun (WGS) entry which is preliminary data.</text>
</comment>
<evidence type="ECO:0000256" key="1">
    <source>
        <dbReference type="SAM" id="MobiDB-lite"/>
    </source>
</evidence>
<gene>
    <name evidence="2" type="ORF">VOI32_38155</name>
</gene>
<sequence length="719" mass="76835">MHLRFQITSVTLGGMFRESFKNLALCVLDEVGGRKVERIEILDTNSFGVGSVRAFSILVSGPAPTMIPGHAVAFKQLISVYLASISDLEAAGEGPSAPEQVPLIVQFDVVFEMRPEGTFLIFAFDSLHGPFGDDGLTPGQKAALKNAEAVLRNTFKPIATPLDIASLASKIGANGAPIHAGMATTSDFSVVELRLEVGQADTGTEEFVPWEEFYTRGVTEVFLGTQDWGMLISQDLIVRNVRDVLHDKLGAQQAVRLNSGPDVSWSPSGGVAFLTATFNLDALDACQCAWGKIDVNADVTLTIILSAENGGLRQDILMDRDADNLQLLCCELTAAITWPIMGLNEVVQGRVSFSDYVLGLELGPLAVFIVAVVKASQTPPLDLGASCEQNGDHIVCRMAIPLNDPPPGRCGPPSGSSRQLVEVAGIEDGLVLRGTAQVNLLTPAQVAVSVEPFEWRAPEITCSGVLGDFAAVANVHLSNSGQSRMAFCGASMVGPTAQTYSPFLSVSFEYCPFRPTVTLSIPPGIQLDGPAEILVQTSGGSRIIKIQPPTALSEAQIEAFNEIANRWRLQHCFTEVDDWFRNHHRFNPKWLIDPSPEGAVERQFWGIRFSGLPGGARVSFAERDGPRIATGVVSSKGGLTMDVAVPRDAGLTLVHSADGDARLGGGVPPTGATAQIRMRQARLIRMAEIQLGGRSLQSGAELSARTPQVHSLSAKRHTA</sequence>
<evidence type="ECO:0000313" key="3">
    <source>
        <dbReference type="Proteomes" id="UP001462961"/>
    </source>
</evidence>
<accession>A0ABV0EC77</accession>
<keyword evidence="3" id="KW-1185">Reference proteome</keyword>
<evidence type="ECO:0000313" key="2">
    <source>
        <dbReference type="EMBL" id="MEO1759680.1"/>
    </source>
</evidence>
<dbReference type="Proteomes" id="UP001462961">
    <property type="component" value="Unassembled WGS sequence"/>
</dbReference>
<dbReference type="RefSeq" id="WP_012406504.1">
    <property type="nucleotide sequence ID" value="NZ_JAKUCO010000091.1"/>
</dbReference>
<reference evidence="2 3" key="1">
    <citation type="submission" date="2024-01" db="EMBL/GenBank/DDBJ databases">
        <title>The diversity of rhizobia nodulating Mimosa spp. in eleven states of Brazil covering several biomes is determined by host plant, location, and edaphic factors.</title>
        <authorList>
            <person name="Rouws L."/>
            <person name="Barauna A."/>
            <person name="Beukes C."/>
            <person name="De Faria S.M."/>
            <person name="Gross E."/>
            <person name="Dos Reis Junior F.B."/>
            <person name="Simon M."/>
            <person name="Maluk M."/>
            <person name="Odee D.W."/>
            <person name="Kenicer G."/>
            <person name="Young J.P.W."/>
            <person name="Reis V.M."/>
            <person name="Zilli J."/>
            <person name="James E.K."/>
        </authorList>
    </citation>
    <scope>NUCLEOTIDE SEQUENCE [LARGE SCALE GENOMIC DNA]</scope>
    <source>
        <strain evidence="2 3">JHI1651</strain>
    </source>
</reference>
<feature type="region of interest" description="Disordered" evidence="1">
    <location>
        <begin position="698"/>
        <end position="719"/>
    </location>
</feature>
<name>A0ABV0EC77_9BURK</name>
<protein>
    <submittedName>
        <fullName evidence="2">Uncharacterized protein</fullName>
    </submittedName>
</protein>
<dbReference type="EMBL" id="JAYLVJ010000085">
    <property type="protein sequence ID" value="MEO1759680.1"/>
    <property type="molecule type" value="Genomic_DNA"/>
</dbReference>